<reference evidence="11" key="1">
    <citation type="submission" date="2014-08" db="EMBL/GenBank/DDBJ databases">
        <authorList>
            <person name="Sharma Rahul"/>
            <person name="Thines Marco"/>
        </authorList>
    </citation>
    <scope>NUCLEOTIDE SEQUENCE</scope>
</reference>
<name>A0A0F7SRE3_PHARH</name>
<evidence type="ECO:0000313" key="11">
    <source>
        <dbReference type="EMBL" id="CED83070.1"/>
    </source>
</evidence>
<feature type="chain" id="PRO_5002522462" evidence="10">
    <location>
        <begin position="22"/>
        <end position="329"/>
    </location>
</feature>
<dbReference type="CDD" id="cd02961">
    <property type="entry name" value="PDI_a_family"/>
    <property type="match status" value="1"/>
</dbReference>
<feature type="signal peptide" evidence="10">
    <location>
        <begin position="1"/>
        <end position="21"/>
    </location>
</feature>
<feature type="transmembrane region" description="Helical" evidence="9">
    <location>
        <begin position="181"/>
        <end position="201"/>
    </location>
</feature>
<evidence type="ECO:0000256" key="10">
    <source>
        <dbReference type="SAM" id="SignalP"/>
    </source>
</evidence>
<dbReference type="GO" id="GO:0016740">
    <property type="term" value="F:transferase activity"/>
    <property type="evidence" value="ECO:0007669"/>
    <property type="project" value="UniProtKB-KW"/>
</dbReference>
<feature type="transmembrane region" description="Helical" evidence="9">
    <location>
        <begin position="213"/>
        <end position="232"/>
    </location>
</feature>
<dbReference type="Gene3D" id="3.40.30.10">
    <property type="entry name" value="Glutaredoxin"/>
    <property type="match status" value="1"/>
</dbReference>
<evidence type="ECO:0000256" key="6">
    <source>
        <dbReference type="ARBA" id="ARBA00022824"/>
    </source>
</evidence>
<dbReference type="PANTHER" id="PTHR12692">
    <property type="entry name" value="DOLICHYL-DIPHOSPHOOLIGOSACCHARIDE--PROTEIN GLYCOSYLTRANSFERASE-RELATED"/>
    <property type="match status" value="1"/>
</dbReference>
<comment type="similarity">
    <text evidence="3">Belongs to the OST3/OST6 family.</text>
</comment>
<feature type="transmembrane region" description="Helical" evidence="9">
    <location>
        <begin position="298"/>
        <end position="318"/>
    </location>
</feature>
<comment type="subcellular location">
    <subcellularLocation>
        <location evidence="2">Endoplasmic reticulum membrane</location>
        <topology evidence="2">Multi-pass membrane protein</topology>
    </subcellularLocation>
</comment>
<accession>A0A0F7SRE3</accession>
<dbReference type="InterPro" id="IPR036249">
    <property type="entry name" value="Thioredoxin-like_sf"/>
</dbReference>
<keyword evidence="4 9" id="KW-0812">Transmembrane</keyword>
<dbReference type="InterPro" id="IPR021149">
    <property type="entry name" value="OligosaccharylTrfase_OST3/OST6"/>
</dbReference>
<evidence type="ECO:0000256" key="3">
    <source>
        <dbReference type="ARBA" id="ARBA00009561"/>
    </source>
</evidence>
<sequence>MKLSSLLLPAALLLRPTLSAALSIKAQRWAHKAASSPDHVAQLDTASFEDLTNNKDRDYSVTVLLTALDSGFKCAPCKEFDPSYRAVASSWGRLPKDVRSKHIFASLDFQQGQEVYKKFGLTSAPTVFYFKPTEGDRAPEDGKTGPLMYDLGRNGFGPENLLKFHQANIPAEFEIYKPKPWALIISTPIAVIASFRSLYQYRSLFLPIITSKHLWTAVTLLLVIVFNSGYMWNRIRDAPYAQVDRQGRSQWIIGGFQQQVGAETQVVGAMYAGLAFAIVALSNLVPSTRDPGRQRIGVFLWSGVLIVLFSLLMSIFRLKNGGYPFRLLF</sequence>
<dbReference type="GO" id="GO:0008250">
    <property type="term" value="C:oligosaccharyltransferase complex"/>
    <property type="evidence" value="ECO:0007669"/>
    <property type="project" value="TreeGrafter"/>
</dbReference>
<dbReference type="AlphaFoldDB" id="A0A0F7SRE3"/>
<dbReference type="EMBL" id="LN483142">
    <property type="protein sequence ID" value="CED83070.1"/>
    <property type="molecule type" value="Genomic_DNA"/>
</dbReference>
<evidence type="ECO:0000256" key="7">
    <source>
        <dbReference type="ARBA" id="ARBA00022989"/>
    </source>
</evidence>
<evidence type="ECO:0000256" key="1">
    <source>
        <dbReference type="ARBA" id="ARBA00002791"/>
    </source>
</evidence>
<dbReference type="GO" id="GO:0018279">
    <property type="term" value="P:protein N-linked glycosylation via asparagine"/>
    <property type="evidence" value="ECO:0007669"/>
    <property type="project" value="TreeGrafter"/>
</dbReference>
<dbReference type="Pfam" id="PF04756">
    <property type="entry name" value="OST3_OST6"/>
    <property type="match status" value="1"/>
</dbReference>
<feature type="transmembrane region" description="Helical" evidence="9">
    <location>
        <begin position="266"/>
        <end position="286"/>
    </location>
</feature>
<keyword evidence="6" id="KW-0256">Endoplasmic reticulum</keyword>
<evidence type="ECO:0000256" key="9">
    <source>
        <dbReference type="SAM" id="Phobius"/>
    </source>
</evidence>
<protein>
    <submittedName>
        <fullName evidence="11">Oligosaccharyltransferase, gamma subunit</fullName>
    </submittedName>
</protein>
<comment type="function">
    <text evidence="1">Subunit of the oligosaccharyl transferase (OST) complex that catalyzes the initial transfer of a defined glycan (Glc(3)Man(9)GlcNAc(2) in eukaryotes) from the lipid carrier dolichol-pyrophosphate to an asparagine residue within an Asn-X-Ser/Thr consensus motif in nascent polypeptide chains, the first step in protein N-glycosylation. N-glycosylation occurs cotranslationally and the complex associates with the Sec61 complex at the channel-forming translocon complex that mediates protein translocation across the endoplasmic reticulum (ER). All subunits are required for a maximal enzyme activity.</text>
</comment>
<keyword evidence="8 9" id="KW-0472">Membrane</keyword>
<organism evidence="11">
    <name type="scientific">Phaffia rhodozyma</name>
    <name type="common">Yeast</name>
    <name type="synonym">Xanthophyllomyces dendrorhous</name>
    <dbReference type="NCBI Taxonomy" id="264483"/>
    <lineage>
        <taxon>Eukaryota</taxon>
        <taxon>Fungi</taxon>
        <taxon>Dikarya</taxon>
        <taxon>Basidiomycota</taxon>
        <taxon>Agaricomycotina</taxon>
        <taxon>Tremellomycetes</taxon>
        <taxon>Cystofilobasidiales</taxon>
        <taxon>Mrakiaceae</taxon>
        <taxon>Phaffia</taxon>
    </lineage>
</organism>
<keyword evidence="7 9" id="KW-1133">Transmembrane helix</keyword>
<evidence type="ECO:0000256" key="8">
    <source>
        <dbReference type="ARBA" id="ARBA00023136"/>
    </source>
</evidence>
<keyword evidence="5 10" id="KW-0732">Signal</keyword>
<evidence type="ECO:0000256" key="4">
    <source>
        <dbReference type="ARBA" id="ARBA00022692"/>
    </source>
</evidence>
<evidence type="ECO:0000256" key="2">
    <source>
        <dbReference type="ARBA" id="ARBA00004477"/>
    </source>
</evidence>
<evidence type="ECO:0000256" key="5">
    <source>
        <dbReference type="ARBA" id="ARBA00022729"/>
    </source>
</evidence>
<dbReference type="PANTHER" id="PTHR12692:SF0">
    <property type="entry name" value="GH11935P"/>
    <property type="match status" value="1"/>
</dbReference>
<proteinExistence type="inferred from homology"/>
<dbReference type="SUPFAM" id="SSF52833">
    <property type="entry name" value="Thioredoxin-like"/>
    <property type="match status" value="1"/>
</dbReference>
<keyword evidence="11" id="KW-0808">Transferase</keyword>